<comment type="caution">
    <text evidence="1">The sequence shown here is derived from an EMBL/GenBank/DDBJ whole genome shotgun (WGS) entry which is preliminary data.</text>
</comment>
<dbReference type="InterPro" id="IPR000944">
    <property type="entry name" value="Tscrpt_reg_Rrf2"/>
</dbReference>
<dbReference type="PANTHER" id="PTHR33221:SF15">
    <property type="entry name" value="HTH-TYPE TRANSCRIPTIONAL REGULATOR YWGB-RELATED"/>
    <property type="match status" value="1"/>
</dbReference>
<dbReference type="AlphaFoldDB" id="A0A0R2AJT9"/>
<dbReference type="Pfam" id="PF02082">
    <property type="entry name" value="Rrf2"/>
    <property type="match status" value="1"/>
</dbReference>
<dbReference type="PATRIC" id="fig|1423781.4.peg.683"/>
<dbReference type="Gene3D" id="1.10.10.10">
    <property type="entry name" value="Winged helix-like DNA-binding domain superfamily/Winged helix DNA-binding domain"/>
    <property type="match status" value="1"/>
</dbReference>
<dbReference type="OrthoDB" id="213028at2"/>
<dbReference type="Proteomes" id="UP000052012">
    <property type="component" value="Unassembled WGS sequence"/>
</dbReference>
<accession>A0A0R2AJT9</accession>
<organism evidence="1 2">
    <name type="scientific">Apilactobacillus ozensis DSM 23829 = JCM 17196</name>
    <dbReference type="NCBI Taxonomy" id="1423781"/>
    <lineage>
        <taxon>Bacteria</taxon>
        <taxon>Bacillati</taxon>
        <taxon>Bacillota</taxon>
        <taxon>Bacilli</taxon>
        <taxon>Lactobacillales</taxon>
        <taxon>Lactobacillaceae</taxon>
        <taxon>Apilactobacillus</taxon>
    </lineage>
</organism>
<keyword evidence="2" id="KW-1185">Reference proteome</keyword>
<dbReference type="InterPro" id="IPR036388">
    <property type="entry name" value="WH-like_DNA-bd_sf"/>
</dbReference>
<dbReference type="EMBL" id="AYYQ01000036">
    <property type="protein sequence ID" value="KRM67518.1"/>
    <property type="molecule type" value="Genomic_DNA"/>
</dbReference>
<evidence type="ECO:0000313" key="1">
    <source>
        <dbReference type="EMBL" id="KRM67518.1"/>
    </source>
</evidence>
<name>A0A0R2AJT9_9LACO</name>
<gene>
    <name evidence="1" type="ORF">FD06_GL000669</name>
</gene>
<evidence type="ECO:0000313" key="2">
    <source>
        <dbReference type="Proteomes" id="UP000052012"/>
    </source>
</evidence>
<dbReference type="GO" id="GO:0005829">
    <property type="term" value="C:cytosol"/>
    <property type="evidence" value="ECO:0007669"/>
    <property type="project" value="TreeGrafter"/>
</dbReference>
<reference evidence="1 2" key="1">
    <citation type="journal article" date="2015" name="Genome Announc.">
        <title>Expanding the biotechnology potential of lactobacilli through comparative genomics of 213 strains and associated genera.</title>
        <authorList>
            <person name="Sun Z."/>
            <person name="Harris H.M."/>
            <person name="McCann A."/>
            <person name="Guo C."/>
            <person name="Argimon S."/>
            <person name="Zhang W."/>
            <person name="Yang X."/>
            <person name="Jeffery I.B."/>
            <person name="Cooney J.C."/>
            <person name="Kagawa T.F."/>
            <person name="Liu W."/>
            <person name="Song Y."/>
            <person name="Salvetti E."/>
            <person name="Wrobel A."/>
            <person name="Rasinkangas P."/>
            <person name="Parkhill J."/>
            <person name="Rea M.C."/>
            <person name="O'Sullivan O."/>
            <person name="Ritari J."/>
            <person name="Douillard F.P."/>
            <person name="Paul Ross R."/>
            <person name="Yang R."/>
            <person name="Briner A.E."/>
            <person name="Felis G.E."/>
            <person name="de Vos W.M."/>
            <person name="Barrangou R."/>
            <person name="Klaenhammer T.R."/>
            <person name="Caufield P.W."/>
            <person name="Cui Y."/>
            <person name="Zhang H."/>
            <person name="O'Toole P.W."/>
        </authorList>
    </citation>
    <scope>NUCLEOTIDE SEQUENCE [LARGE SCALE GENOMIC DNA]</scope>
    <source>
        <strain evidence="1 2">DSM 23829</strain>
    </source>
</reference>
<dbReference type="PANTHER" id="PTHR33221">
    <property type="entry name" value="WINGED HELIX-TURN-HELIX TRANSCRIPTIONAL REGULATOR, RRF2 FAMILY"/>
    <property type="match status" value="1"/>
</dbReference>
<dbReference type="RefSeq" id="WP_056966975.1">
    <property type="nucleotide sequence ID" value="NZ_AYYQ01000036.1"/>
</dbReference>
<dbReference type="SUPFAM" id="SSF46785">
    <property type="entry name" value="Winged helix' DNA-binding domain"/>
    <property type="match status" value="1"/>
</dbReference>
<proteinExistence type="predicted"/>
<dbReference type="STRING" id="1423781.FD06_GL000669"/>
<protein>
    <submittedName>
        <fullName evidence="1">Transcription regulator</fullName>
    </submittedName>
</protein>
<dbReference type="GO" id="GO:0003700">
    <property type="term" value="F:DNA-binding transcription factor activity"/>
    <property type="evidence" value="ECO:0007669"/>
    <property type="project" value="TreeGrafter"/>
</dbReference>
<sequence length="151" mass="17188">MRVSTKFSDSIHLLAFIEVYKDIKITSSVIAISINTSPVVVRRLIIKLRKANIIVNDENKQPSINGEPKNISLFDVFMATEGYADLFKIDKDTNPLCIVGRNIQDILKKYYTEAQNAAYSKLNSLNMQDVIDNMLINDKIKKQTKNSSEFK</sequence>
<dbReference type="InterPro" id="IPR036390">
    <property type="entry name" value="WH_DNA-bd_sf"/>
</dbReference>